<gene>
    <name evidence="1" type="ORF">MILVUS5_LOCUS5858</name>
</gene>
<dbReference type="Proteomes" id="UP001177021">
    <property type="component" value="Unassembled WGS sequence"/>
</dbReference>
<evidence type="ECO:0000313" key="1">
    <source>
        <dbReference type="EMBL" id="CAJ2635101.1"/>
    </source>
</evidence>
<sequence>MTSSANKFYTIFMFLSLVIILLISTSEPHGMFRRRCRERSQTSKKGPCNDSECNSGCVKLENARFGACQFPSCPGPFGVCQILYCYCYFNRSESTHPHYFKHVLHFDKNLQRG</sequence>
<evidence type="ECO:0000313" key="2">
    <source>
        <dbReference type="Proteomes" id="UP001177021"/>
    </source>
</evidence>
<proteinExistence type="predicted"/>
<reference evidence="1" key="1">
    <citation type="submission" date="2023-10" db="EMBL/GenBank/DDBJ databases">
        <authorList>
            <person name="Rodriguez Cubillos JULIANA M."/>
            <person name="De Vega J."/>
        </authorList>
    </citation>
    <scope>NUCLEOTIDE SEQUENCE</scope>
</reference>
<comment type="caution">
    <text evidence="1">The sequence shown here is derived from an EMBL/GenBank/DDBJ whole genome shotgun (WGS) entry which is preliminary data.</text>
</comment>
<name>A0ACB0IT66_TRIPR</name>
<protein>
    <submittedName>
        <fullName evidence="1">Uncharacterized protein</fullName>
    </submittedName>
</protein>
<organism evidence="1 2">
    <name type="scientific">Trifolium pratense</name>
    <name type="common">Red clover</name>
    <dbReference type="NCBI Taxonomy" id="57577"/>
    <lineage>
        <taxon>Eukaryota</taxon>
        <taxon>Viridiplantae</taxon>
        <taxon>Streptophyta</taxon>
        <taxon>Embryophyta</taxon>
        <taxon>Tracheophyta</taxon>
        <taxon>Spermatophyta</taxon>
        <taxon>Magnoliopsida</taxon>
        <taxon>eudicotyledons</taxon>
        <taxon>Gunneridae</taxon>
        <taxon>Pentapetalae</taxon>
        <taxon>rosids</taxon>
        <taxon>fabids</taxon>
        <taxon>Fabales</taxon>
        <taxon>Fabaceae</taxon>
        <taxon>Papilionoideae</taxon>
        <taxon>50 kb inversion clade</taxon>
        <taxon>NPAAA clade</taxon>
        <taxon>Hologalegina</taxon>
        <taxon>IRL clade</taxon>
        <taxon>Trifolieae</taxon>
        <taxon>Trifolium</taxon>
    </lineage>
</organism>
<accession>A0ACB0IT66</accession>
<dbReference type="EMBL" id="CASHSV030000002">
    <property type="protein sequence ID" value="CAJ2635101.1"/>
    <property type="molecule type" value="Genomic_DNA"/>
</dbReference>
<keyword evidence="2" id="KW-1185">Reference proteome</keyword>